<protein>
    <submittedName>
        <fullName evidence="1">Uncharacterized protein</fullName>
    </submittedName>
</protein>
<dbReference type="VEuPathDB" id="ToxoDB:LOC34617908"/>
<dbReference type="EMBL" id="JROU02000316">
    <property type="protein sequence ID" value="OEH79657.1"/>
    <property type="molecule type" value="Genomic_DNA"/>
</dbReference>
<sequence length="235" mass="25223">MDLGSVLLEVGGELTVPSISSQEQLAEGLASGKYQLDLSKAEIRMKDNVRQEVFEALGLQSSGLDQLKTQIVLRGLIVSAPPGSHELVRSFLKKGTREQHFAVVRELAKRRRQELELAKRQGSKQGVKLERRGPRMSAEESMAEAPARVESDSGGLSIEVKGAKGMGVGSTTAGEEKRSVEHASLEAAATPMTSEAAISGCKKDTLSPYQYDELSTVRSATTASDLGSARHVFDP</sequence>
<dbReference type="Proteomes" id="UP000095192">
    <property type="component" value="Unassembled WGS sequence"/>
</dbReference>
<dbReference type="AlphaFoldDB" id="A0A1D3D872"/>
<comment type="caution">
    <text evidence="1">The sequence shown here is derived from an EMBL/GenBank/DDBJ whole genome shotgun (WGS) entry which is preliminary data.</text>
</comment>
<dbReference type="OrthoDB" id="346553at2759"/>
<evidence type="ECO:0000313" key="2">
    <source>
        <dbReference type="Proteomes" id="UP000095192"/>
    </source>
</evidence>
<dbReference type="GeneID" id="34617908"/>
<reference evidence="1 2" key="1">
    <citation type="journal article" date="2016" name="BMC Genomics">
        <title>Comparative genomics reveals Cyclospora cayetanensis possesses coccidia-like metabolism and invasion components but unique surface antigens.</title>
        <authorList>
            <person name="Liu S."/>
            <person name="Wang L."/>
            <person name="Zheng H."/>
            <person name="Xu Z."/>
            <person name="Roellig D.M."/>
            <person name="Li N."/>
            <person name="Frace M.A."/>
            <person name="Tang K."/>
            <person name="Arrowood M.J."/>
            <person name="Moss D.M."/>
            <person name="Zhang L."/>
            <person name="Feng Y."/>
            <person name="Xiao L."/>
        </authorList>
    </citation>
    <scope>NUCLEOTIDE SEQUENCE [LARGE SCALE GENOMIC DNA]</scope>
    <source>
        <strain evidence="1 2">CHN_HEN01</strain>
    </source>
</reference>
<proteinExistence type="predicted"/>
<name>A0A1D3D872_9EIME</name>
<organism evidence="1 2">
    <name type="scientific">Cyclospora cayetanensis</name>
    <dbReference type="NCBI Taxonomy" id="88456"/>
    <lineage>
        <taxon>Eukaryota</taxon>
        <taxon>Sar</taxon>
        <taxon>Alveolata</taxon>
        <taxon>Apicomplexa</taxon>
        <taxon>Conoidasida</taxon>
        <taxon>Coccidia</taxon>
        <taxon>Eucoccidiorida</taxon>
        <taxon>Eimeriorina</taxon>
        <taxon>Eimeriidae</taxon>
        <taxon>Cyclospora</taxon>
    </lineage>
</organism>
<dbReference type="VEuPathDB" id="ToxoDB:cyc_00796"/>
<accession>A0A1D3D872</accession>
<keyword evidence="2" id="KW-1185">Reference proteome</keyword>
<evidence type="ECO:0000313" key="1">
    <source>
        <dbReference type="EMBL" id="OEH79657.1"/>
    </source>
</evidence>
<gene>
    <name evidence="1" type="ORF">cyc_00796</name>
</gene>